<feature type="region of interest" description="Disordered" evidence="1">
    <location>
        <begin position="91"/>
        <end position="130"/>
    </location>
</feature>
<dbReference type="RefSeq" id="WP_095371685.1">
    <property type="nucleotide sequence ID" value="NZ_CP022983.1"/>
</dbReference>
<protein>
    <submittedName>
        <fullName evidence="2">Uncharacterized protein</fullName>
    </submittedName>
</protein>
<organism evidence="2 3">
    <name type="scientific">Cytobacillus kochii</name>
    <dbReference type="NCBI Taxonomy" id="859143"/>
    <lineage>
        <taxon>Bacteria</taxon>
        <taxon>Bacillati</taxon>
        <taxon>Bacillota</taxon>
        <taxon>Bacilli</taxon>
        <taxon>Bacillales</taxon>
        <taxon>Bacillaceae</taxon>
        <taxon>Cytobacillus</taxon>
    </lineage>
</organism>
<dbReference type="AlphaFoldDB" id="A0A248TIT4"/>
<dbReference type="EMBL" id="CP022983">
    <property type="protein sequence ID" value="ASV68116.1"/>
    <property type="molecule type" value="Genomic_DNA"/>
</dbReference>
<gene>
    <name evidence="2" type="ORF">CKF48_12780</name>
</gene>
<evidence type="ECO:0000313" key="2">
    <source>
        <dbReference type="EMBL" id="ASV68116.1"/>
    </source>
</evidence>
<feature type="compositionally biased region" description="Gly residues" evidence="1">
    <location>
        <begin position="96"/>
        <end position="130"/>
    </location>
</feature>
<dbReference type="KEGG" id="bko:CKF48_12780"/>
<reference evidence="2 3" key="1">
    <citation type="submission" date="2017-08" db="EMBL/GenBank/DDBJ databases">
        <title>Complete Genome Sequence of Bacillus kochii Oregon-R-modENCODE STRAIN BDGP4, isolated from Drosophila melanogaster gut.</title>
        <authorList>
            <person name="Wan K.H."/>
            <person name="Yu C."/>
            <person name="Park S."/>
            <person name="Hammonds A.S."/>
            <person name="Booth B.W."/>
            <person name="Celniker S.E."/>
        </authorList>
    </citation>
    <scope>NUCLEOTIDE SEQUENCE [LARGE SCALE GENOMIC DNA]</scope>
    <source>
        <strain evidence="2 3">BDGP4</strain>
    </source>
</reference>
<dbReference type="Proteomes" id="UP000215137">
    <property type="component" value="Chromosome"/>
</dbReference>
<proteinExistence type="predicted"/>
<accession>A0A248TIT4</accession>
<sequence>MYPYNYYHVYRTQPTLWSPGEATQNLNQFQNQYIRVHITGLGWVVAQLLGFDVATGVVTLNVYRPGSHVPEFMRINRAELTGLTPLGFTPPPEVTGGAGGGGGTPGGPTGQPGGGAPGGGGGMPNPGGGTPGGKPPWCAYMPWHPYCQ</sequence>
<evidence type="ECO:0000313" key="3">
    <source>
        <dbReference type="Proteomes" id="UP000215137"/>
    </source>
</evidence>
<keyword evidence="3" id="KW-1185">Reference proteome</keyword>
<name>A0A248TIT4_9BACI</name>
<evidence type="ECO:0000256" key="1">
    <source>
        <dbReference type="SAM" id="MobiDB-lite"/>
    </source>
</evidence>